<dbReference type="InterPro" id="IPR010627">
    <property type="entry name" value="Prepilin_pept_A24_N"/>
</dbReference>
<evidence type="ECO:0000256" key="15">
    <source>
        <dbReference type="ARBA" id="ARBA00067082"/>
    </source>
</evidence>
<dbReference type="InterPro" id="IPR050882">
    <property type="entry name" value="Prepilin_peptidase/N-MTase"/>
</dbReference>
<evidence type="ECO:0000313" key="22">
    <source>
        <dbReference type="EMBL" id="AZS49687.1"/>
    </source>
</evidence>
<evidence type="ECO:0000256" key="6">
    <source>
        <dbReference type="ARBA" id="ARBA00022670"/>
    </source>
</evidence>
<feature type="transmembrane region" description="Helical" evidence="19">
    <location>
        <begin position="183"/>
        <end position="204"/>
    </location>
</feature>
<dbReference type="GO" id="GO:0006465">
    <property type="term" value="P:signal peptide processing"/>
    <property type="evidence" value="ECO:0007669"/>
    <property type="project" value="TreeGrafter"/>
</dbReference>
<evidence type="ECO:0000256" key="7">
    <source>
        <dbReference type="ARBA" id="ARBA00022679"/>
    </source>
</evidence>
<evidence type="ECO:0000256" key="12">
    <source>
        <dbReference type="ARBA" id="ARBA00023136"/>
    </source>
</evidence>
<evidence type="ECO:0000256" key="4">
    <source>
        <dbReference type="ARBA" id="ARBA00022519"/>
    </source>
</evidence>
<evidence type="ECO:0000259" key="20">
    <source>
        <dbReference type="Pfam" id="PF01478"/>
    </source>
</evidence>
<evidence type="ECO:0000256" key="17">
    <source>
        <dbReference type="RuleBase" id="RU003793"/>
    </source>
</evidence>
<comment type="similarity">
    <text evidence="2 17">Belongs to the peptidase A24 family.</text>
</comment>
<feature type="domain" description="Prepilin peptidase A24 N-terminal" evidence="21">
    <location>
        <begin position="17"/>
        <end position="123"/>
    </location>
</feature>
<feature type="transmembrane region" description="Helical" evidence="19">
    <location>
        <begin position="128"/>
        <end position="146"/>
    </location>
</feature>
<dbReference type="GO" id="GO:0005886">
    <property type="term" value="C:plasma membrane"/>
    <property type="evidence" value="ECO:0007669"/>
    <property type="project" value="UniProtKB-SubCell"/>
</dbReference>
<dbReference type="InterPro" id="IPR000045">
    <property type="entry name" value="Prepilin_IV_endopep_pep"/>
</dbReference>
<proteinExistence type="inferred from homology"/>
<keyword evidence="6 18" id="KW-0645">Protease</keyword>
<evidence type="ECO:0000256" key="14">
    <source>
        <dbReference type="ARBA" id="ARBA00050401"/>
    </source>
</evidence>
<accession>A0A3Q9JMM8</accession>
<keyword evidence="4" id="KW-0997">Cell inner membrane</keyword>
<keyword evidence="8" id="KW-0949">S-adenosyl-L-methionine</keyword>
<dbReference type="EMBL" id="CP029822">
    <property type="protein sequence ID" value="AZS49687.1"/>
    <property type="molecule type" value="Genomic_DNA"/>
</dbReference>
<evidence type="ECO:0000256" key="13">
    <source>
        <dbReference type="ARBA" id="ARBA00023268"/>
    </source>
</evidence>
<keyword evidence="10 18" id="KW-0378">Hydrolase</keyword>
<evidence type="ECO:0000256" key="9">
    <source>
        <dbReference type="ARBA" id="ARBA00022692"/>
    </source>
</evidence>
<dbReference type="PANTHER" id="PTHR30487:SF0">
    <property type="entry name" value="PREPILIN LEADER PEPTIDASE_N-METHYLTRANSFERASE-RELATED"/>
    <property type="match status" value="1"/>
</dbReference>
<evidence type="ECO:0000259" key="21">
    <source>
        <dbReference type="Pfam" id="PF06750"/>
    </source>
</evidence>
<keyword evidence="23" id="KW-1185">Reference proteome</keyword>
<evidence type="ECO:0000256" key="1">
    <source>
        <dbReference type="ARBA" id="ARBA00004429"/>
    </source>
</evidence>
<evidence type="ECO:0000256" key="11">
    <source>
        <dbReference type="ARBA" id="ARBA00022989"/>
    </source>
</evidence>
<evidence type="ECO:0000256" key="16">
    <source>
        <dbReference type="ARBA" id="ARBA00071870"/>
    </source>
</evidence>
<dbReference type="EC" id="3.4.23.43" evidence="15 18"/>
<evidence type="ECO:0000256" key="5">
    <source>
        <dbReference type="ARBA" id="ARBA00022603"/>
    </source>
</evidence>
<feature type="transmembrane region" description="Helical" evidence="19">
    <location>
        <begin position="216"/>
        <end position="249"/>
    </location>
</feature>
<evidence type="ECO:0000256" key="3">
    <source>
        <dbReference type="ARBA" id="ARBA00022475"/>
    </source>
</evidence>
<dbReference type="Gene3D" id="1.20.120.1220">
    <property type="match status" value="1"/>
</dbReference>
<keyword evidence="13 18" id="KW-0511">Multifunctional enzyme</keyword>
<name>A0A3Q9JMM8_9GAMM</name>
<comment type="function">
    <text evidence="18">Plays an essential role in type IV pili and type II pseudopili formation by proteolytically removing the leader sequence from substrate proteins and subsequently monomethylating the alpha-amino group of the newly exposed N-terminal phenylalanine.</text>
</comment>
<dbReference type="RefSeq" id="WP_127161875.1">
    <property type="nucleotide sequence ID" value="NZ_CP029822.1"/>
</dbReference>
<reference evidence="23" key="1">
    <citation type="submission" date="2018-06" db="EMBL/GenBank/DDBJ databases">
        <title>Complete genome of Pseudomonas insecticola strain QZS01.</title>
        <authorList>
            <person name="Wang J."/>
            <person name="Su Q."/>
        </authorList>
    </citation>
    <scope>NUCLEOTIDE SEQUENCE [LARGE SCALE GENOMIC DNA]</scope>
    <source>
        <strain evidence="23">QZS01</strain>
    </source>
</reference>
<evidence type="ECO:0000313" key="23">
    <source>
        <dbReference type="Proteomes" id="UP000273143"/>
    </source>
</evidence>
<feature type="transmembrane region" description="Helical" evidence="19">
    <location>
        <begin position="261"/>
        <end position="282"/>
    </location>
</feature>
<dbReference type="PRINTS" id="PR00864">
    <property type="entry name" value="PREPILNPTASE"/>
</dbReference>
<evidence type="ECO:0000256" key="19">
    <source>
        <dbReference type="SAM" id="Phobius"/>
    </source>
</evidence>
<feature type="transmembrane region" description="Helical" evidence="19">
    <location>
        <begin position="153"/>
        <end position="171"/>
    </location>
</feature>
<dbReference type="FunFam" id="1.20.120.1220:FF:000001">
    <property type="entry name" value="Type 4 prepilin-like proteins leader peptide-processing enzyme"/>
    <property type="match status" value="1"/>
</dbReference>
<comment type="subcellular location">
    <subcellularLocation>
        <location evidence="1">Cell inner membrane</location>
        <topology evidence="1">Multi-pass membrane protein</topology>
    </subcellularLocation>
    <subcellularLocation>
        <location evidence="18">Cell membrane</location>
        <topology evidence="18">Multi-pass membrane protein</topology>
    </subcellularLocation>
</comment>
<organism evidence="22 23">
    <name type="scientific">Entomomonas moraniae</name>
    <dbReference type="NCBI Taxonomy" id="2213226"/>
    <lineage>
        <taxon>Bacteria</taxon>
        <taxon>Pseudomonadati</taxon>
        <taxon>Pseudomonadota</taxon>
        <taxon>Gammaproteobacteria</taxon>
        <taxon>Pseudomonadales</taxon>
        <taxon>Pseudomonadaceae</taxon>
        <taxon>Entomomonas</taxon>
    </lineage>
</organism>
<keyword evidence="7 18" id="KW-0808">Transferase</keyword>
<dbReference type="EC" id="2.1.1.-" evidence="18"/>
<sequence length="288" mass="32017">MSVFIDYPAFFIFASLLIGLLVGSFLNVVIYRLPVMMMNSWRKEAREILEIPKPTENPVRFNLILPASTCPHCGHKISALENIPILSYLFLKGRCRGCKSPISIRYPLIELLSCLLSGWIAWQLGFSIEALLLIFLTWGLIAMSMIDIDHQLLPDSLVLPLLWLGILAHVFDYFPNITLTESILGAVIGYLTLWIVNALFKLIRGMDGIGHGDFKLLALFGAWAGYQIIPVVILFSAAAGAIIGIISMLCFKGNNKIPYGPYLAIAGWIALLWGQQIVTAYLEFSGIQ</sequence>
<keyword evidence="11 19" id="KW-1133">Transmembrane helix</keyword>
<evidence type="ECO:0000256" key="10">
    <source>
        <dbReference type="ARBA" id="ARBA00022801"/>
    </source>
</evidence>
<dbReference type="Pfam" id="PF06750">
    <property type="entry name" value="A24_N_bact"/>
    <property type="match status" value="1"/>
</dbReference>
<dbReference type="PANTHER" id="PTHR30487">
    <property type="entry name" value="TYPE 4 PREPILIN-LIKE PROTEINS LEADER PEPTIDE-PROCESSING ENZYME"/>
    <property type="match status" value="1"/>
</dbReference>
<dbReference type="GO" id="GO:0008168">
    <property type="term" value="F:methyltransferase activity"/>
    <property type="evidence" value="ECO:0007669"/>
    <property type="project" value="UniProtKB-KW"/>
</dbReference>
<dbReference type="GO" id="GO:0032259">
    <property type="term" value="P:methylation"/>
    <property type="evidence" value="ECO:0007669"/>
    <property type="project" value="UniProtKB-KW"/>
</dbReference>
<protein>
    <recommendedName>
        <fullName evidence="16 18">Prepilin leader peptidase/N-methyltransferase</fullName>
        <ecNumber evidence="18">2.1.1.-</ecNumber>
        <ecNumber evidence="15 18">3.4.23.43</ecNumber>
    </recommendedName>
</protein>
<comment type="catalytic activity">
    <reaction evidence="14 18">
        <text>Typically cleaves a -Gly-|-Phe- bond to release an N-terminal, basic peptide of 5-8 residues from type IV prepilin, and then N-methylates the new N-terminal amino group, the methyl donor being S-adenosyl-L-methionine.</text>
        <dbReference type="EC" id="3.4.23.43"/>
    </reaction>
</comment>
<evidence type="ECO:0000256" key="18">
    <source>
        <dbReference type="RuleBase" id="RU003794"/>
    </source>
</evidence>
<keyword evidence="9 18" id="KW-0812">Transmembrane</keyword>
<dbReference type="Proteomes" id="UP000273143">
    <property type="component" value="Chromosome"/>
</dbReference>
<keyword evidence="5 18" id="KW-0489">Methyltransferase</keyword>
<feature type="transmembrane region" description="Helical" evidence="19">
    <location>
        <begin position="12"/>
        <end position="33"/>
    </location>
</feature>
<evidence type="ECO:0000256" key="2">
    <source>
        <dbReference type="ARBA" id="ARBA00005801"/>
    </source>
</evidence>
<dbReference type="Pfam" id="PF01478">
    <property type="entry name" value="Peptidase_A24"/>
    <property type="match status" value="1"/>
</dbReference>
<gene>
    <name evidence="22" type="ORF">DM558_02340</name>
</gene>
<evidence type="ECO:0000256" key="8">
    <source>
        <dbReference type="ARBA" id="ARBA00022691"/>
    </source>
</evidence>
<keyword evidence="12 19" id="KW-0472">Membrane</keyword>
<dbReference type="InterPro" id="IPR014032">
    <property type="entry name" value="Peptidase_A24A_bac"/>
</dbReference>
<keyword evidence="3" id="KW-1003">Cell membrane</keyword>
<feature type="domain" description="Prepilin type IV endopeptidase peptidase" evidence="20">
    <location>
        <begin position="134"/>
        <end position="245"/>
    </location>
</feature>
<dbReference type="KEGG" id="emo:DM558_02340"/>
<dbReference type="AlphaFoldDB" id="A0A3Q9JMM8"/>
<dbReference type="GO" id="GO:0004190">
    <property type="term" value="F:aspartic-type endopeptidase activity"/>
    <property type="evidence" value="ECO:0007669"/>
    <property type="project" value="UniProtKB-EC"/>
</dbReference>